<accession>A0AB33Z0X7</accession>
<comment type="catalytic activity">
    <reaction evidence="1 15">
        <text>Endonucleolytic cleavage to 5'-phosphomonoester.</text>
        <dbReference type="EC" id="3.1.26.3"/>
    </reaction>
</comment>
<dbReference type="InterPro" id="IPR000999">
    <property type="entry name" value="RNase_III_dom"/>
</dbReference>
<feature type="active site" evidence="15">
    <location>
        <position position="117"/>
    </location>
</feature>
<keyword evidence="11 15" id="KW-0255">Endonuclease</keyword>
<evidence type="ECO:0000256" key="8">
    <source>
        <dbReference type="ARBA" id="ARBA00022694"/>
    </source>
</evidence>
<dbReference type="GO" id="GO:0042802">
    <property type="term" value="F:identical protein binding"/>
    <property type="evidence" value="ECO:0007669"/>
    <property type="project" value="UniProtKB-ARBA"/>
</dbReference>
<dbReference type="PROSITE" id="PS00517">
    <property type="entry name" value="RNASE_3_1"/>
    <property type="match status" value="1"/>
</dbReference>
<dbReference type="AlphaFoldDB" id="A0AB33Z0X7"/>
<dbReference type="InterPro" id="IPR011907">
    <property type="entry name" value="RNase_III"/>
</dbReference>
<gene>
    <name evidence="15" type="primary">rnc</name>
    <name evidence="18" type="ORF">L196_08989</name>
</gene>
<comment type="caution">
    <text evidence="18">The sequence shown here is derived from an EMBL/GenBank/DDBJ whole genome shotgun (WGS) entry which is preliminary data.</text>
</comment>
<dbReference type="Pfam" id="PF14622">
    <property type="entry name" value="Ribonucleas_3_3"/>
    <property type="match status" value="1"/>
</dbReference>
<evidence type="ECO:0000256" key="10">
    <source>
        <dbReference type="ARBA" id="ARBA00022723"/>
    </source>
</evidence>
<dbReference type="PANTHER" id="PTHR11207">
    <property type="entry name" value="RIBONUCLEASE III"/>
    <property type="match status" value="1"/>
</dbReference>
<feature type="binding site" evidence="15">
    <location>
        <position position="117"/>
    </location>
    <ligand>
        <name>Mg(2+)</name>
        <dbReference type="ChEBI" id="CHEBI:18420"/>
    </ligand>
</feature>
<keyword evidence="19" id="KW-1185">Reference proteome</keyword>
<dbReference type="FunFam" id="1.10.1520.10:FF:000001">
    <property type="entry name" value="Ribonuclease 3"/>
    <property type="match status" value="1"/>
</dbReference>
<protein>
    <recommendedName>
        <fullName evidence="15">Ribonuclease 3</fullName>
        <ecNumber evidence="15">3.1.26.3</ecNumber>
    </recommendedName>
    <alternativeName>
        <fullName evidence="15">Ribonuclease III</fullName>
        <shortName evidence="15">RNase III</shortName>
    </alternativeName>
</protein>
<dbReference type="FunFam" id="3.30.160.20:FF:000003">
    <property type="entry name" value="Ribonuclease 3"/>
    <property type="match status" value="1"/>
</dbReference>
<evidence type="ECO:0000256" key="15">
    <source>
        <dbReference type="HAMAP-Rule" id="MF_00104"/>
    </source>
</evidence>
<dbReference type="Pfam" id="PF00035">
    <property type="entry name" value="dsrm"/>
    <property type="match status" value="1"/>
</dbReference>
<feature type="domain" description="DRBM" evidence="16">
    <location>
        <begin position="155"/>
        <end position="225"/>
    </location>
</feature>
<sequence>MLSFDASRLQKKINTIFDDHALLEQALTHRSISKNNNERLEFLGDAILGFIIADAIYEKFPAADEGVMSRLRAHLVNGESLANIAKMLQLSDELVLGPGEMKSGGKHRASILSDAVEALIGAMYKDKGLNETRSWVLTIFKTQLDSLSLDTASKDPKTQLQEYLQARGIAVPRYNVISTTGLDHNQQFKVECQVDGVEEVVCATASSRKKAEQKAASKILEGLLS</sequence>
<keyword evidence="15" id="KW-0699">rRNA-binding</keyword>
<keyword evidence="10 15" id="KW-0479">Metal-binding</keyword>
<evidence type="ECO:0000256" key="11">
    <source>
        <dbReference type="ARBA" id="ARBA00022759"/>
    </source>
</evidence>
<evidence type="ECO:0000256" key="13">
    <source>
        <dbReference type="ARBA" id="ARBA00022842"/>
    </source>
</evidence>
<feature type="binding site" evidence="15">
    <location>
        <position position="41"/>
    </location>
    <ligand>
        <name>Mg(2+)</name>
        <dbReference type="ChEBI" id="CHEBI:18420"/>
    </ligand>
</feature>
<dbReference type="GO" id="GO:0006364">
    <property type="term" value="P:rRNA processing"/>
    <property type="evidence" value="ECO:0007669"/>
    <property type="project" value="UniProtKB-UniRule"/>
</dbReference>
<evidence type="ECO:0000256" key="7">
    <source>
        <dbReference type="ARBA" id="ARBA00022664"/>
    </source>
</evidence>
<feature type="active site" evidence="15">
    <location>
        <position position="45"/>
    </location>
</feature>
<dbReference type="GO" id="GO:0008033">
    <property type="term" value="P:tRNA processing"/>
    <property type="evidence" value="ECO:0007669"/>
    <property type="project" value="UniProtKB-KW"/>
</dbReference>
<dbReference type="EC" id="3.1.26.3" evidence="15"/>
<dbReference type="SUPFAM" id="SSF54768">
    <property type="entry name" value="dsRNA-binding domain-like"/>
    <property type="match status" value="1"/>
</dbReference>
<dbReference type="NCBIfam" id="TIGR02191">
    <property type="entry name" value="RNaseIII"/>
    <property type="match status" value="1"/>
</dbReference>
<keyword evidence="13 15" id="KW-0460">Magnesium</keyword>
<keyword evidence="6 15" id="KW-0698">rRNA processing</keyword>
<dbReference type="Gene3D" id="3.30.160.20">
    <property type="match status" value="1"/>
</dbReference>
<reference evidence="18 19" key="1">
    <citation type="journal article" date="2013" name="Genome Announc.">
        <title>Genome Sequence of the Pyrene- and Fluoranthene-Degrading Bacterium Cycloclasticus sp. Strain PY97M.</title>
        <authorList>
            <person name="Cui Z."/>
            <person name="Xu G."/>
            <person name="Li Q."/>
            <person name="Gao W."/>
            <person name="Zheng L."/>
        </authorList>
    </citation>
    <scope>NUCLEOTIDE SEQUENCE [LARGE SCALE GENOMIC DNA]</scope>
    <source>
        <strain evidence="18 19">PY97M</strain>
    </source>
</reference>
<keyword evidence="9 15" id="KW-0540">Nuclease</keyword>
<dbReference type="Gene3D" id="1.10.1520.10">
    <property type="entry name" value="Ribonuclease III domain"/>
    <property type="match status" value="1"/>
</dbReference>
<evidence type="ECO:0000259" key="16">
    <source>
        <dbReference type="PROSITE" id="PS50137"/>
    </source>
</evidence>
<evidence type="ECO:0000256" key="5">
    <source>
        <dbReference type="ARBA" id="ARBA00022490"/>
    </source>
</evidence>
<evidence type="ECO:0000256" key="6">
    <source>
        <dbReference type="ARBA" id="ARBA00022552"/>
    </source>
</evidence>
<comment type="similarity">
    <text evidence="3">Belongs to the ribonuclease III family.</text>
</comment>
<dbReference type="GO" id="GO:0010468">
    <property type="term" value="P:regulation of gene expression"/>
    <property type="evidence" value="ECO:0007669"/>
    <property type="project" value="TreeGrafter"/>
</dbReference>
<evidence type="ECO:0000313" key="18">
    <source>
        <dbReference type="EMBL" id="EPD12729.1"/>
    </source>
</evidence>
<dbReference type="GO" id="GO:0004525">
    <property type="term" value="F:ribonuclease III activity"/>
    <property type="evidence" value="ECO:0007669"/>
    <property type="project" value="UniProtKB-UniRule"/>
</dbReference>
<dbReference type="Proteomes" id="UP000015462">
    <property type="component" value="Unassembled WGS sequence"/>
</dbReference>
<evidence type="ECO:0000256" key="4">
    <source>
        <dbReference type="ARBA" id="ARBA00011738"/>
    </source>
</evidence>
<comment type="function">
    <text evidence="15">Digests double-stranded RNA. Involved in the processing of primary rRNA transcript to yield the immediate precursors to the large and small rRNAs (23S and 16S). Processes some mRNAs, and tRNAs when they are encoded in the rRNA operon. Processes pre-crRNA and tracrRNA of type II CRISPR loci if present in the organism.</text>
</comment>
<dbReference type="HAMAP" id="MF_00104">
    <property type="entry name" value="RNase_III"/>
    <property type="match status" value="1"/>
</dbReference>
<proteinExistence type="inferred from homology"/>
<dbReference type="GO" id="GO:0003725">
    <property type="term" value="F:double-stranded RNA binding"/>
    <property type="evidence" value="ECO:0007669"/>
    <property type="project" value="TreeGrafter"/>
</dbReference>
<keyword evidence="5 15" id="KW-0963">Cytoplasm</keyword>
<dbReference type="PANTHER" id="PTHR11207:SF0">
    <property type="entry name" value="RIBONUCLEASE 3"/>
    <property type="match status" value="1"/>
</dbReference>
<keyword evidence="14 15" id="KW-0694">RNA-binding</keyword>
<dbReference type="SMART" id="SM00358">
    <property type="entry name" value="DSRM"/>
    <property type="match status" value="1"/>
</dbReference>
<comment type="cofactor">
    <cofactor evidence="15">
        <name>Mg(2+)</name>
        <dbReference type="ChEBI" id="CHEBI:18420"/>
    </cofactor>
</comment>
<dbReference type="PROSITE" id="PS50142">
    <property type="entry name" value="RNASE_3_2"/>
    <property type="match status" value="1"/>
</dbReference>
<evidence type="ECO:0000256" key="9">
    <source>
        <dbReference type="ARBA" id="ARBA00022722"/>
    </source>
</evidence>
<evidence type="ECO:0000256" key="2">
    <source>
        <dbReference type="ARBA" id="ARBA00004496"/>
    </source>
</evidence>
<evidence type="ECO:0000313" key="19">
    <source>
        <dbReference type="Proteomes" id="UP000015462"/>
    </source>
</evidence>
<dbReference type="SUPFAM" id="SSF69065">
    <property type="entry name" value="RNase III domain-like"/>
    <property type="match status" value="1"/>
</dbReference>
<evidence type="ECO:0000256" key="3">
    <source>
        <dbReference type="ARBA" id="ARBA00010183"/>
    </source>
</evidence>
<organism evidence="18 19">
    <name type="scientific">Cycloclasticus pugetii</name>
    <dbReference type="NCBI Taxonomy" id="34068"/>
    <lineage>
        <taxon>Bacteria</taxon>
        <taxon>Pseudomonadati</taxon>
        <taxon>Pseudomonadota</taxon>
        <taxon>Gammaproteobacteria</taxon>
        <taxon>Thiotrichales</taxon>
        <taxon>Piscirickettsiaceae</taxon>
        <taxon>Cycloclasticus</taxon>
    </lineage>
</organism>
<evidence type="ECO:0000256" key="14">
    <source>
        <dbReference type="ARBA" id="ARBA00022884"/>
    </source>
</evidence>
<evidence type="ECO:0000259" key="17">
    <source>
        <dbReference type="PROSITE" id="PS50142"/>
    </source>
</evidence>
<dbReference type="GO" id="GO:0005737">
    <property type="term" value="C:cytoplasm"/>
    <property type="evidence" value="ECO:0007669"/>
    <property type="project" value="UniProtKB-SubCell"/>
</dbReference>
<comment type="subunit">
    <text evidence="4 15">Homodimer.</text>
</comment>
<dbReference type="CDD" id="cd10845">
    <property type="entry name" value="DSRM_RNAse_III_family"/>
    <property type="match status" value="1"/>
</dbReference>
<dbReference type="EMBL" id="ASHL01000007">
    <property type="protein sequence ID" value="EPD12729.1"/>
    <property type="molecule type" value="Genomic_DNA"/>
</dbReference>
<feature type="domain" description="RNase III" evidence="17">
    <location>
        <begin position="6"/>
        <end position="128"/>
    </location>
</feature>
<dbReference type="InterPro" id="IPR036389">
    <property type="entry name" value="RNase_III_sf"/>
</dbReference>
<dbReference type="InterPro" id="IPR014720">
    <property type="entry name" value="dsRBD_dom"/>
</dbReference>
<dbReference type="SMART" id="SM00535">
    <property type="entry name" value="RIBOc"/>
    <property type="match status" value="1"/>
</dbReference>
<dbReference type="GO" id="GO:0046872">
    <property type="term" value="F:metal ion binding"/>
    <property type="evidence" value="ECO:0007669"/>
    <property type="project" value="UniProtKB-KW"/>
</dbReference>
<keyword evidence="8 15" id="KW-0819">tRNA processing</keyword>
<dbReference type="PROSITE" id="PS50137">
    <property type="entry name" value="DS_RBD"/>
    <property type="match status" value="1"/>
</dbReference>
<comment type="subcellular location">
    <subcellularLocation>
        <location evidence="2 15">Cytoplasm</location>
    </subcellularLocation>
</comment>
<dbReference type="RefSeq" id="WP_016390732.1">
    <property type="nucleotide sequence ID" value="NZ_JBLWZB010000003.1"/>
</dbReference>
<dbReference type="GO" id="GO:0006397">
    <property type="term" value="P:mRNA processing"/>
    <property type="evidence" value="ECO:0007669"/>
    <property type="project" value="UniProtKB-UniRule"/>
</dbReference>
<evidence type="ECO:0000256" key="12">
    <source>
        <dbReference type="ARBA" id="ARBA00022801"/>
    </source>
</evidence>
<dbReference type="CDD" id="cd00593">
    <property type="entry name" value="RIBOc"/>
    <property type="match status" value="1"/>
</dbReference>
<dbReference type="GO" id="GO:0019843">
    <property type="term" value="F:rRNA binding"/>
    <property type="evidence" value="ECO:0007669"/>
    <property type="project" value="UniProtKB-KW"/>
</dbReference>
<evidence type="ECO:0000256" key="1">
    <source>
        <dbReference type="ARBA" id="ARBA00000109"/>
    </source>
</evidence>
<keyword evidence="7 15" id="KW-0507">mRNA processing</keyword>
<keyword evidence="12 15" id="KW-0378">Hydrolase</keyword>
<feature type="binding site" evidence="15">
    <location>
        <position position="114"/>
    </location>
    <ligand>
        <name>Mg(2+)</name>
        <dbReference type="ChEBI" id="CHEBI:18420"/>
    </ligand>
</feature>
<name>A0AB33Z0X7_9GAMM</name>